<reference evidence="1 2" key="1">
    <citation type="submission" date="2013-08" db="EMBL/GenBank/DDBJ databases">
        <authorList>
            <person name="Huang J."/>
            <person name="Wang G."/>
        </authorList>
    </citation>
    <scope>NUCLEOTIDE SEQUENCE [LARGE SCALE GENOMIC DNA]</scope>
    <source>
        <strain evidence="1 2">BH030004</strain>
    </source>
</reference>
<evidence type="ECO:0000313" key="2">
    <source>
        <dbReference type="Proteomes" id="UP000030403"/>
    </source>
</evidence>
<accession>A0A0A5FZ76</accession>
<proteinExistence type="predicted"/>
<evidence type="ECO:0000313" key="1">
    <source>
        <dbReference type="EMBL" id="KGX86146.1"/>
    </source>
</evidence>
<keyword evidence="2" id="KW-1185">Reference proteome</keyword>
<dbReference type="AlphaFoldDB" id="A0A0A5FZ76"/>
<gene>
    <name evidence="1" type="ORF">N783_12560</name>
</gene>
<dbReference type="Proteomes" id="UP000030403">
    <property type="component" value="Unassembled WGS sequence"/>
</dbReference>
<organism evidence="1 2">
    <name type="scientific">Pontibacillus marinus BH030004 = DSM 16465</name>
    <dbReference type="NCBI Taxonomy" id="1385511"/>
    <lineage>
        <taxon>Bacteria</taxon>
        <taxon>Bacillati</taxon>
        <taxon>Bacillota</taxon>
        <taxon>Bacilli</taxon>
        <taxon>Bacillales</taxon>
        <taxon>Bacillaceae</taxon>
        <taxon>Pontibacillus</taxon>
    </lineage>
</organism>
<dbReference type="STRING" id="1385511.GCA_000425225_03535"/>
<name>A0A0A5FZ76_9BACI</name>
<sequence length="83" mass="9300">MYVCPACNGLQKVIKNCSDCEEHLTDQGKLVDYLDEYSPYLDDEGLKLVDGDPQSTENHVCVHLLRCPKCGTETHVKVSEQSN</sequence>
<dbReference type="OrthoDB" id="1683552at2"/>
<dbReference type="eggNOG" id="ENOG5033AT6">
    <property type="taxonomic scope" value="Bacteria"/>
</dbReference>
<dbReference type="RefSeq" id="WP_027447108.1">
    <property type="nucleotide sequence ID" value="NZ_AULJ01000048.1"/>
</dbReference>
<dbReference type="EMBL" id="AVPF01000033">
    <property type="protein sequence ID" value="KGX86146.1"/>
    <property type="molecule type" value="Genomic_DNA"/>
</dbReference>
<protein>
    <submittedName>
        <fullName evidence="1">Uncharacterized protein</fullName>
    </submittedName>
</protein>
<comment type="caution">
    <text evidence="1">The sequence shown here is derived from an EMBL/GenBank/DDBJ whole genome shotgun (WGS) entry which is preliminary data.</text>
</comment>